<dbReference type="STRING" id="7260.B4MJV4"/>
<accession>B4MJV4</accession>
<dbReference type="PhylomeDB" id="B4MJV4"/>
<evidence type="ECO:0000313" key="3">
    <source>
        <dbReference type="Proteomes" id="UP000007798"/>
    </source>
</evidence>
<dbReference type="OrthoDB" id="8195041at2759"/>
<dbReference type="KEGG" id="dwi:6638231"/>
<feature type="compositionally biased region" description="Acidic residues" evidence="1">
    <location>
        <begin position="35"/>
        <end position="62"/>
    </location>
</feature>
<feature type="compositionally biased region" description="Low complexity" evidence="1">
    <location>
        <begin position="656"/>
        <end position="684"/>
    </location>
</feature>
<dbReference type="HOGENOM" id="CLU_338972_0_0_1"/>
<organism evidence="2 3">
    <name type="scientific">Drosophila willistoni</name>
    <name type="common">Fruit fly</name>
    <dbReference type="NCBI Taxonomy" id="7260"/>
    <lineage>
        <taxon>Eukaryota</taxon>
        <taxon>Metazoa</taxon>
        <taxon>Ecdysozoa</taxon>
        <taxon>Arthropoda</taxon>
        <taxon>Hexapoda</taxon>
        <taxon>Insecta</taxon>
        <taxon>Pterygota</taxon>
        <taxon>Neoptera</taxon>
        <taxon>Endopterygota</taxon>
        <taxon>Diptera</taxon>
        <taxon>Brachycera</taxon>
        <taxon>Muscomorpha</taxon>
        <taxon>Ephydroidea</taxon>
        <taxon>Drosophilidae</taxon>
        <taxon>Drosophila</taxon>
        <taxon>Sophophora</taxon>
    </lineage>
</organism>
<dbReference type="InParanoid" id="B4MJV4"/>
<feature type="region of interest" description="Disordered" evidence="1">
    <location>
        <begin position="1"/>
        <end position="63"/>
    </location>
</feature>
<evidence type="ECO:0000313" key="2">
    <source>
        <dbReference type="EMBL" id="EDW72393.1"/>
    </source>
</evidence>
<feature type="region of interest" description="Disordered" evidence="1">
    <location>
        <begin position="641"/>
        <end position="699"/>
    </location>
</feature>
<dbReference type="OMA" id="PWQKSAY"/>
<gene>
    <name evidence="2" type="primary">Dwil\GK20740</name>
    <name evidence="2" type="ORF">Dwil_GK20740</name>
</gene>
<reference evidence="2 3" key="1">
    <citation type="journal article" date="2007" name="Nature">
        <title>Evolution of genes and genomes on the Drosophila phylogeny.</title>
        <authorList>
            <consortium name="Drosophila 12 Genomes Consortium"/>
            <person name="Clark A.G."/>
            <person name="Eisen M.B."/>
            <person name="Smith D.R."/>
            <person name="Bergman C.M."/>
            <person name="Oliver B."/>
            <person name="Markow T.A."/>
            <person name="Kaufman T.C."/>
            <person name="Kellis M."/>
            <person name="Gelbart W."/>
            <person name="Iyer V.N."/>
            <person name="Pollard D.A."/>
            <person name="Sackton T.B."/>
            <person name="Larracuente A.M."/>
            <person name="Singh N.D."/>
            <person name="Abad J.P."/>
            <person name="Abt D.N."/>
            <person name="Adryan B."/>
            <person name="Aguade M."/>
            <person name="Akashi H."/>
            <person name="Anderson W.W."/>
            <person name="Aquadro C.F."/>
            <person name="Ardell D.H."/>
            <person name="Arguello R."/>
            <person name="Artieri C.G."/>
            <person name="Barbash D.A."/>
            <person name="Barker D."/>
            <person name="Barsanti P."/>
            <person name="Batterham P."/>
            <person name="Batzoglou S."/>
            <person name="Begun D."/>
            <person name="Bhutkar A."/>
            <person name="Blanco E."/>
            <person name="Bosak S.A."/>
            <person name="Bradley R.K."/>
            <person name="Brand A.D."/>
            <person name="Brent M.R."/>
            <person name="Brooks A.N."/>
            <person name="Brown R.H."/>
            <person name="Butlin R.K."/>
            <person name="Caggese C."/>
            <person name="Calvi B.R."/>
            <person name="Bernardo de Carvalho A."/>
            <person name="Caspi A."/>
            <person name="Castrezana S."/>
            <person name="Celniker S.E."/>
            <person name="Chang J.L."/>
            <person name="Chapple C."/>
            <person name="Chatterji S."/>
            <person name="Chinwalla A."/>
            <person name="Civetta A."/>
            <person name="Clifton S.W."/>
            <person name="Comeron J.M."/>
            <person name="Costello J.C."/>
            <person name="Coyne J.A."/>
            <person name="Daub J."/>
            <person name="David R.G."/>
            <person name="Delcher A.L."/>
            <person name="Delehaunty K."/>
            <person name="Do C.B."/>
            <person name="Ebling H."/>
            <person name="Edwards K."/>
            <person name="Eickbush T."/>
            <person name="Evans J.D."/>
            <person name="Filipski A."/>
            <person name="Findeiss S."/>
            <person name="Freyhult E."/>
            <person name="Fulton L."/>
            <person name="Fulton R."/>
            <person name="Garcia A.C."/>
            <person name="Gardiner A."/>
            <person name="Garfield D.A."/>
            <person name="Garvin B.E."/>
            <person name="Gibson G."/>
            <person name="Gilbert D."/>
            <person name="Gnerre S."/>
            <person name="Godfrey J."/>
            <person name="Good R."/>
            <person name="Gotea V."/>
            <person name="Gravely B."/>
            <person name="Greenberg A.J."/>
            <person name="Griffiths-Jones S."/>
            <person name="Gross S."/>
            <person name="Guigo R."/>
            <person name="Gustafson E.A."/>
            <person name="Haerty W."/>
            <person name="Hahn M.W."/>
            <person name="Halligan D.L."/>
            <person name="Halpern A.L."/>
            <person name="Halter G.M."/>
            <person name="Han M.V."/>
            <person name="Heger A."/>
            <person name="Hillier L."/>
            <person name="Hinrichs A.S."/>
            <person name="Holmes I."/>
            <person name="Hoskins R.A."/>
            <person name="Hubisz M.J."/>
            <person name="Hultmark D."/>
            <person name="Huntley M.A."/>
            <person name="Jaffe D.B."/>
            <person name="Jagadeeshan S."/>
            <person name="Jeck W.R."/>
            <person name="Johnson J."/>
            <person name="Jones C.D."/>
            <person name="Jordan W.C."/>
            <person name="Karpen G.H."/>
            <person name="Kataoka E."/>
            <person name="Keightley P.D."/>
            <person name="Kheradpour P."/>
            <person name="Kirkness E.F."/>
            <person name="Koerich L.B."/>
            <person name="Kristiansen K."/>
            <person name="Kudrna D."/>
            <person name="Kulathinal R.J."/>
            <person name="Kumar S."/>
            <person name="Kwok R."/>
            <person name="Lander E."/>
            <person name="Langley C.H."/>
            <person name="Lapoint R."/>
            <person name="Lazzaro B.P."/>
            <person name="Lee S.J."/>
            <person name="Levesque L."/>
            <person name="Li R."/>
            <person name="Lin C.F."/>
            <person name="Lin M.F."/>
            <person name="Lindblad-Toh K."/>
            <person name="Llopart A."/>
            <person name="Long M."/>
            <person name="Low L."/>
            <person name="Lozovsky E."/>
            <person name="Lu J."/>
            <person name="Luo M."/>
            <person name="Machado C.A."/>
            <person name="Makalowski W."/>
            <person name="Marzo M."/>
            <person name="Matsuda M."/>
            <person name="Matzkin L."/>
            <person name="McAllister B."/>
            <person name="McBride C.S."/>
            <person name="McKernan B."/>
            <person name="McKernan K."/>
            <person name="Mendez-Lago M."/>
            <person name="Minx P."/>
            <person name="Mollenhauer M.U."/>
            <person name="Montooth K."/>
            <person name="Mount S.M."/>
            <person name="Mu X."/>
            <person name="Myers E."/>
            <person name="Negre B."/>
            <person name="Newfeld S."/>
            <person name="Nielsen R."/>
            <person name="Noor M.A."/>
            <person name="O'Grady P."/>
            <person name="Pachter L."/>
            <person name="Papaceit M."/>
            <person name="Parisi M.J."/>
            <person name="Parisi M."/>
            <person name="Parts L."/>
            <person name="Pedersen J.S."/>
            <person name="Pesole G."/>
            <person name="Phillippy A.M."/>
            <person name="Ponting C.P."/>
            <person name="Pop M."/>
            <person name="Porcelli D."/>
            <person name="Powell J.R."/>
            <person name="Prohaska S."/>
            <person name="Pruitt K."/>
            <person name="Puig M."/>
            <person name="Quesneville H."/>
            <person name="Ram K.R."/>
            <person name="Rand D."/>
            <person name="Rasmussen M.D."/>
            <person name="Reed L.K."/>
            <person name="Reenan R."/>
            <person name="Reily A."/>
            <person name="Remington K.A."/>
            <person name="Rieger T.T."/>
            <person name="Ritchie M.G."/>
            <person name="Robin C."/>
            <person name="Rogers Y.H."/>
            <person name="Rohde C."/>
            <person name="Rozas J."/>
            <person name="Rubenfield M.J."/>
            <person name="Ruiz A."/>
            <person name="Russo S."/>
            <person name="Salzberg S.L."/>
            <person name="Sanchez-Gracia A."/>
            <person name="Saranga D.J."/>
            <person name="Sato H."/>
            <person name="Schaeffer S.W."/>
            <person name="Schatz M.C."/>
            <person name="Schlenke T."/>
            <person name="Schwartz R."/>
            <person name="Segarra C."/>
            <person name="Singh R.S."/>
            <person name="Sirot L."/>
            <person name="Sirota M."/>
            <person name="Sisneros N.B."/>
            <person name="Smith C.D."/>
            <person name="Smith T.F."/>
            <person name="Spieth J."/>
            <person name="Stage D.E."/>
            <person name="Stark A."/>
            <person name="Stephan W."/>
            <person name="Strausberg R.L."/>
            <person name="Strempel S."/>
            <person name="Sturgill D."/>
            <person name="Sutton G."/>
            <person name="Sutton G.G."/>
            <person name="Tao W."/>
            <person name="Teichmann S."/>
            <person name="Tobari Y.N."/>
            <person name="Tomimura Y."/>
            <person name="Tsolas J.M."/>
            <person name="Valente V.L."/>
            <person name="Venter E."/>
            <person name="Venter J.C."/>
            <person name="Vicario S."/>
            <person name="Vieira F.G."/>
            <person name="Vilella A.J."/>
            <person name="Villasante A."/>
            <person name="Walenz B."/>
            <person name="Wang J."/>
            <person name="Wasserman M."/>
            <person name="Watts T."/>
            <person name="Wilson D."/>
            <person name="Wilson R.K."/>
            <person name="Wing R.A."/>
            <person name="Wolfner M.F."/>
            <person name="Wong A."/>
            <person name="Wong G.K."/>
            <person name="Wu C.I."/>
            <person name="Wu G."/>
            <person name="Yamamoto D."/>
            <person name="Yang H.P."/>
            <person name="Yang S.P."/>
            <person name="Yorke J.A."/>
            <person name="Yoshida K."/>
            <person name="Zdobnov E."/>
            <person name="Zhang P."/>
            <person name="Zhang Y."/>
            <person name="Zimin A.V."/>
            <person name="Baldwin J."/>
            <person name="Abdouelleil A."/>
            <person name="Abdulkadir J."/>
            <person name="Abebe A."/>
            <person name="Abera B."/>
            <person name="Abreu J."/>
            <person name="Acer S.C."/>
            <person name="Aftuck L."/>
            <person name="Alexander A."/>
            <person name="An P."/>
            <person name="Anderson E."/>
            <person name="Anderson S."/>
            <person name="Arachi H."/>
            <person name="Azer M."/>
            <person name="Bachantsang P."/>
            <person name="Barry A."/>
            <person name="Bayul T."/>
            <person name="Berlin A."/>
            <person name="Bessette D."/>
            <person name="Bloom T."/>
            <person name="Blye J."/>
            <person name="Boguslavskiy L."/>
            <person name="Bonnet C."/>
            <person name="Boukhgalter B."/>
            <person name="Bourzgui I."/>
            <person name="Brown A."/>
            <person name="Cahill P."/>
            <person name="Channer S."/>
            <person name="Cheshatsang Y."/>
            <person name="Chuda L."/>
            <person name="Citroen M."/>
            <person name="Collymore A."/>
            <person name="Cooke P."/>
            <person name="Costello M."/>
            <person name="D'Aco K."/>
            <person name="Daza R."/>
            <person name="De Haan G."/>
            <person name="DeGray S."/>
            <person name="DeMaso C."/>
            <person name="Dhargay N."/>
            <person name="Dooley K."/>
            <person name="Dooley E."/>
            <person name="Doricent M."/>
            <person name="Dorje P."/>
            <person name="Dorjee K."/>
            <person name="Dupes A."/>
            <person name="Elong R."/>
            <person name="Falk J."/>
            <person name="Farina A."/>
            <person name="Faro S."/>
            <person name="Ferguson D."/>
            <person name="Fisher S."/>
            <person name="Foley C.D."/>
            <person name="Franke A."/>
            <person name="Friedrich D."/>
            <person name="Gadbois L."/>
            <person name="Gearin G."/>
            <person name="Gearin C.R."/>
            <person name="Giannoukos G."/>
            <person name="Goode T."/>
            <person name="Graham J."/>
            <person name="Grandbois E."/>
            <person name="Grewal S."/>
            <person name="Gyaltsen K."/>
            <person name="Hafez N."/>
            <person name="Hagos B."/>
            <person name="Hall J."/>
            <person name="Henson C."/>
            <person name="Hollinger A."/>
            <person name="Honan T."/>
            <person name="Huard M.D."/>
            <person name="Hughes L."/>
            <person name="Hurhula B."/>
            <person name="Husby M.E."/>
            <person name="Kamat A."/>
            <person name="Kanga B."/>
            <person name="Kashin S."/>
            <person name="Khazanovich D."/>
            <person name="Kisner P."/>
            <person name="Lance K."/>
            <person name="Lara M."/>
            <person name="Lee W."/>
            <person name="Lennon N."/>
            <person name="Letendre F."/>
            <person name="LeVine R."/>
            <person name="Lipovsky A."/>
            <person name="Liu X."/>
            <person name="Liu J."/>
            <person name="Liu S."/>
            <person name="Lokyitsang T."/>
            <person name="Lokyitsang Y."/>
            <person name="Lubonja R."/>
            <person name="Lui A."/>
            <person name="MacDonald P."/>
            <person name="Magnisalis V."/>
            <person name="Maru K."/>
            <person name="Matthews C."/>
            <person name="McCusker W."/>
            <person name="McDonough S."/>
            <person name="Mehta T."/>
            <person name="Meldrim J."/>
            <person name="Meneus L."/>
            <person name="Mihai O."/>
            <person name="Mihalev A."/>
            <person name="Mihova T."/>
            <person name="Mittelman R."/>
            <person name="Mlenga V."/>
            <person name="Montmayeur A."/>
            <person name="Mulrain L."/>
            <person name="Navidi A."/>
            <person name="Naylor J."/>
            <person name="Negash T."/>
            <person name="Nguyen T."/>
            <person name="Nguyen N."/>
            <person name="Nicol R."/>
            <person name="Norbu C."/>
            <person name="Norbu N."/>
            <person name="Novod N."/>
            <person name="O'Neill B."/>
            <person name="Osman S."/>
            <person name="Markiewicz E."/>
            <person name="Oyono O.L."/>
            <person name="Patti C."/>
            <person name="Phunkhang P."/>
            <person name="Pierre F."/>
            <person name="Priest M."/>
            <person name="Raghuraman S."/>
            <person name="Rege F."/>
            <person name="Reyes R."/>
            <person name="Rise C."/>
            <person name="Rogov P."/>
            <person name="Ross K."/>
            <person name="Ryan E."/>
            <person name="Settipalli S."/>
            <person name="Shea T."/>
            <person name="Sherpa N."/>
            <person name="Shi L."/>
            <person name="Shih D."/>
            <person name="Sparrow T."/>
            <person name="Spaulding J."/>
            <person name="Stalker J."/>
            <person name="Stange-Thomann N."/>
            <person name="Stavropoulos S."/>
            <person name="Stone C."/>
            <person name="Strader C."/>
            <person name="Tesfaye S."/>
            <person name="Thomson T."/>
            <person name="Thoulutsang Y."/>
            <person name="Thoulutsang D."/>
            <person name="Topham K."/>
            <person name="Topping I."/>
            <person name="Tsamla T."/>
            <person name="Vassiliev H."/>
            <person name="Vo A."/>
            <person name="Wangchuk T."/>
            <person name="Wangdi T."/>
            <person name="Weiand M."/>
            <person name="Wilkinson J."/>
            <person name="Wilson A."/>
            <person name="Yadav S."/>
            <person name="Young G."/>
            <person name="Yu Q."/>
            <person name="Zembek L."/>
            <person name="Zhong D."/>
            <person name="Zimmer A."/>
            <person name="Zwirko Z."/>
            <person name="Jaffe D.B."/>
            <person name="Alvarez P."/>
            <person name="Brockman W."/>
            <person name="Butler J."/>
            <person name="Chin C."/>
            <person name="Gnerre S."/>
            <person name="Grabherr M."/>
            <person name="Kleber M."/>
            <person name="Mauceli E."/>
            <person name="MacCallum I."/>
        </authorList>
    </citation>
    <scope>NUCLEOTIDE SEQUENCE [LARGE SCALE GENOMIC DNA]</scope>
    <source>
        <strain evidence="3">Tucson 14030-0811.24</strain>
    </source>
</reference>
<name>B4MJV4_DROWI</name>
<dbReference type="AlphaFoldDB" id="B4MJV4"/>
<keyword evidence="3" id="KW-1185">Reference proteome</keyword>
<dbReference type="SUPFAM" id="SSF50978">
    <property type="entry name" value="WD40 repeat-like"/>
    <property type="match status" value="1"/>
</dbReference>
<proteinExistence type="predicted"/>
<sequence>MPRRYTKKLKLEQLNSTIHSKAEEDHVGSSSGSEFEAEEPDPEDASQLKEDDDGEENGDDNGMENLLRNVLELTPHFSHFSDNRGMNVKLDDPIQLFPRCSVTMPVPVYIANSHTPIVEPCVLRNQAYEEWLRQLQMTLAQHKAQEKKMKDRELKHEQKIYGTHLFDMAEQIATQENSYFRDSYDYYYTGGNVQLMPFEGKTLAMHVSGHKLREIHVSEVIPNAECWKPKHSERIGAEMSSEIFEIINLESYLVNHGHFFLTRYLKEISIYEIKKNEPDEDDDDDDDNEEDTYTLKCHSNLTNQHGNFISAAQSLGQAKHLALASQDRSIQQMDMSTEQQVTKFDVCLLKSLKQSSSTWAQLLAMDANCFYYAAQPVFLTVDMRCENTNLNPCFASSLYSQQCETFSCLHRSVNPNLLYVASNHKLHCLDMRQMGKKISDRSIVTWTHQMNYPPTFMDTCVFEGDEYIVLGSALPSDQRLCELQNSLGTPTSTCLPYAPPSLDEALTDARLRGSISVYADLPERVKCCHTGLKFQILENSSDKSFAQLLTSTSIGDVYCQRFTPRDDEEKKKELRTGLHTAEAISYFANLVQKNVDQRPLKCTEVQHVSVLRDILKSDEERVAEDEKPFEVEDIVIDYGFDDSDKESENGNEANVKSPTKEQQTPTKKQQSPAKEVQPTPKAALSPPPPTPPEDEAEAEAEALDIPKQKTVNRGPWQQSAFQLGRYTDMITTRLLSVWDLEEYDQTRDVNIDMIDEKLKKEGNVTIKMEDRMANWLKNLANEPGPQREPKDEPLVPGTNLLKHYEAKYADYSEVPIPNIVPKIENYSDERRHSLLEVEQFTAIEYDFEATASTSQQIVAPKRAKPKVKHTKGF</sequence>
<dbReference type="InterPro" id="IPR036322">
    <property type="entry name" value="WD40_repeat_dom_sf"/>
</dbReference>
<dbReference type="eggNOG" id="ENOG502S5BY">
    <property type="taxonomic scope" value="Eukaryota"/>
</dbReference>
<evidence type="ECO:0000256" key="1">
    <source>
        <dbReference type="SAM" id="MobiDB-lite"/>
    </source>
</evidence>
<dbReference type="GO" id="GO:0005668">
    <property type="term" value="C:RNA polymerase transcription factor SL1 complex"/>
    <property type="evidence" value="ECO:0007669"/>
    <property type="project" value="EnsemblMetazoa"/>
</dbReference>
<dbReference type="Proteomes" id="UP000007798">
    <property type="component" value="Unassembled WGS sequence"/>
</dbReference>
<dbReference type="FunCoup" id="B4MJV4">
    <property type="interactions" value="205"/>
</dbReference>
<dbReference type="EMBL" id="CH963846">
    <property type="protein sequence ID" value="EDW72393.1"/>
    <property type="molecule type" value="Genomic_DNA"/>
</dbReference>
<protein>
    <submittedName>
        <fullName evidence="2">Uncharacterized protein</fullName>
    </submittedName>
</protein>